<dbReference type="AlphaFoldDB" id="A0AAV9K513"/>
<evidence type="ECO:0000313" key="2">
    <source>
        <dbReference type="EMBL" id="KAK4708332.1"/>
    </source>
</evidence>
<dbReference type="EMBL" id="JAWPEI010000012">
    <property type="protein sequence ID" value="KAK4708332.1"/>
    <property type="molecule type" value="Genomic_DNA"/>
</dbReference>
<accession>A0AAV9K513</accession>
<proteinExistence type="predicted"/>
<gene>
    <name evidence="2" type="ORF">R3W88_029257</name>
</gene>
<feature type="region of interest" description="Disordered" evidence="1">
    <location>
        <begin position="280"/>
        <end position="303"/>
    </location>
</feature>
<protein>
    <recommendedName>
        <fullName evidence="4">FBD domain-containing protein</fullName>
    </recommendedName>
</protein>
<evidence type="ECO:0000256" key="1">
    <source>
        <dbReference type="SAM" id="MobiDB-lite"/>
    </source>
</evidence>
<evidence type="ECO:0000313" key="3">
    <source>
        <dbReference type="Proteomes" id="UP001311915"/>
    </source>
</evidence>
<keyword evidence="3" id="KW-1185">Reference proteome</keyword>
<reference evidence="2 3" key="1">
    <citation type="submission" date="2023-10" db="EMBL/GenBank/DDBJ databases">
        <title>Genome-Wide Identification Analysis in wild type Solanum Pinnatisectum Reveals Some Genes Defensing Phytophthora Infestans.</title>
        <authorList>
            <person name="Sun C."/>
        </authorList>
    </citation>
    <scope>NUCLEOTIDE SEQUENCE [LARGE SCALE GENOMIC DNA]</scope>
    <source>
        <strain evidence="2">LQN</strain>
        <tissue evidence="2">Leaf</tissue>
    </source>
</reference>
<feature type="region of interest" description="Disordered" evidence="1">
    <location>
        <begin position="226"/>
        <end position="265"/>
    </location>
</feature>
<feature type="compositionally biased region" description="Basic and acidic residues" evidence="1">
    <location>
        <begin position="231"/>
        <end position="246"/>
    </location>
</feature>
<comment type="caution">
    <text evidence="2">The sequence shown here is derived from an EMBL/GenBank/DDBJ whole genome shotgun (WGS) entry which is preliminary data.</text>
</comment>
<evidence type="ECO:0008006" key="4">
    <source>
        <dbReference type="Google" id="ProtNLM"/>
    </source>
</evidence>
<sequence length="303" mass="35014">MVVVDAQIVNLLSGCPALETILFHKFGGFRQLEINSLKILCILQFKEVPIPELECKHLVLELHLEKFNLYGAAVLLQASPLVETLNIEVENQPYDDYWCYFERRCLVKGDSIGLQSYISNSLFPNLKNVEIVISFGMCMKEHLKWEYMKKLFKLSDFLLENVVVLEKFVIVSNRRRCEICGIKCVSRFLWQLANKLRSSADSVIIFQENDKSLVKETSDSRWADLVEEEEHTPTRSNHEPKAEVSRRSPTATYDSDLGSEMFDKDDEDDMLDILFDKVAKDGDLSPRQQRSGSNKNKKKIHER</sequence>
<name>A0AAV9K513_9SOLN</name>
<dbReference type="Proteomes" id="UP001311915">
    <property type="component" value="Unassembled WGS sequence"/>
</dbReference>
<organism evidence="2 3">
    <name type="scientific">Solanum pinnatisectum</name>
    <name type="common">tansyleaf nightshade</name>
    <dbReference type="NCBI Taxonomy" id="50273"/>
    <lineage>
        <taxon>Eukaryota</taxon>
        <taxon>Viridiplantae</taxon>
        <taxon>Streptophyta</taxon>
        <taxon>Embryophyta</taxon>
        <taxon>Tracheophyta</taxon>
        <taxon>Spermatophyta</taxon>
        <taxon>Magnoliopsida</taxon>
        <taxon>eudicotyledons</taxon>
        <taxon>Gunneridae</taxon>
        <taxon>Pentapetalae</taxon>
        <taxon>asterids</taxon>
        <taxon>lamiids</taxon>
        <taxon>Solanales</taxon>
        <taxon>Solanaceae</taxon>
        <taxon>Solanoideae</taxon>
        <taxon>Solaneae</taxon>
        <taxon>Solanum</taxon>
    </lineage>
</organism>